<evidence type="ECO:0000256" key="2">
    <source>
        <dbReference type="ARBA" id="ARBA00022741"/>
    </source>
</evidence>
<keyword evidence="1" id="KW-0808">Transferase</keyword>
<sequence length="610" mass="67843">MSKGGDHEKVMVIQTCIDISWSGMKWMVNALSLNPGDELILVGLLHLINPPTLSLGTAAKILGYKGKEDPNKIFGSTRKVIEEELRRKKDEYRKNAGIMQLQKLYEIEYKVSCSLFAKAMVDSLPVKVSVEVAAGSSRKVAAVRAAKRLGATWIILDREMKKDKQYFMDRLSCGISSMKSNNTVVELRGPIIEHVSYDEMIPSYSWEDLSPSKSPGAQGTTSCKEISYSSRSLLADSQKDKSPCQALKSPRNDQNEACRTLKNPDLQYILNVGGSNGIDRNKMEEFENSICSVCKNRRPKVGLQRDFTYVELHEATKGFSKKNFLSEGGFGFVFKGKLKDGLKIAVKQHKAASLQGEKEFKSEVHVLSQARHQNLVVLLGSCTEGSHRLLVYEYVCNGSLEEHLSDDSPLPLNWEQRIKIAMGAAKGLAYLHAHNIVHRDMRPGNILITHDHESLLGDFGLAKAQQDDTAHSSGVVGTLGYVAPEYAESGKMSTKTDVYSFGVVLLQLITGLRTTDEIPGGKSLVGWAKPLLETKNYPDLIAKRILDSHDVYQLYLMVLVAEKCLKKDPDNRWTMEQVVHNLNCIKEGNTNFITDFSSTEWDSASTVLNS</sequence>
<keyword evidence="3" id="KW-0067">ATP-binding</keyword>
<dbReference type="EMBL" id="JABTTQ020003248">
    <property type="protein sequence ID" value="KAK6119175.1"/>
    <property type="molecule type" value="Genomic_DNA"/>
</dbReference>
<evidence type="ECO:0000256" key="3">
    <source>
        <dbReference type="ARBA" id="ARBA00022840"/>
    </source>
</evidence>
<dbReference type="InterPro" id="IPR000719">
    <property type="entry name" value="Prot_kinase_dom"/>
</dbReference>
<protein>
    <recommendedName>
        <fullName evidence="5">Protein kinase domain-containing protein</fullName>
    </recommendedName>
</protein>
<dbReference type="PANTHER" id="PTHR47989:SF8">
    <property type="entry name" value="INACTIVE PROTEIN KINASE SELMODRAFT_444075-LIKE"/>
    <property type="match status" value="1"/>
</dbReference>
<dbReference type="InterPro" id="IPR001245">
    <property type="entry name" value="Ser-Thr/Tyr_kinase_cat_dom"/>
</dbReference>
<evidence type="ECO:0000259" key="5">
    <source>
        <dbReference type="PROSITE" id="PS50011"/>
    </source>
</evidence>
<proteinExistence type="predicted"/>
<dbReference type="InterPro" id="IPR011009">
    <property type="entry name" value="Kinase-like_dom_sf"/>
</dbReference>
<name>A0ABR0UAD7_REHGL</name>
<feature type="domain" description="Protein kinase" evidence="5">
    <location>
        <begin position="319"/>
        <end position="593"/>
    </location>
</feature>
<keyword evidence="1" id="KW-0723">Serine/threonine-protein kinase</keyword>
<evidence type="ECO:0000256" key="4">
    <source>
        <dbReference type="SAM" id="MobiDB-lite"/>
    </source>
</evidence>
<evidence type="ECO:0000256" key="1">
    <source>
        <dbReference type="ARBA" id="ARBA00022527"/>
    </source>
</evidence>
<feature type="region of interest" description="Disordered" evidence="4">
    <location>
        <begin position="234"/>
        <end position="256"/>
    </location>
</feature>
<keyword evidence="7" id="KW-1185">Reference proteome</keyword>
<organism evidence="6 7">
    <name type="scientific">Rehmannia glutinosa</name>
    <name type="common">Chinese foxglove</name>
    <dbReference type="NCBI Taxonomy" id="99300"/>
    <lineage>
        <taxon>Eukaryota</taxon>
        <taxon>Viridiplantae</taxon>
        <taxon>Streptophyta</taxon>
        <taxon>Embryophyta</taxon>
        <taxon>Tracheophyta</taxon>
        <taxon>Spermatophyta</taxon>
        <taxon>Magnoliopsida</taxon>
        <taxon>eudicotyledons</taxon>
        <taxon>Gunneridae</taxon>
        <taxon>Pentapetalae</taxon>
        <taxon>asterids</taxon>
        <taxon>lamiids</taxon>
        <taxon>Lamiales</taxon>
        <taxon>Orobanchaceae</taxon>
        <taxon>Rehmannieae</taxon>
        <taxon>Rehmannia</taxon>
    </lineage>
</organism>
<dbReference type="PROSITE" id="PS00109">
    <property type="entry name" value="PROTEIN_KINASE_TYR"/>
    <property type="match status" value="1"/>
</dbReference>
<keyword evidence="2" id="KW-0547">Nucleotide-binding</keyword>
<evidence type="ECO:0000313" key="7">
    <source>
        <dbReference type="Proteomes" id="UP001318860"/>
    </source>
</evidence>
<dbReference type="SUPFAM" id="SSF56112">
    <property type="entry name" value="Protein kinase-like (PK-like)"/>
    <property type="match status" value="1"/>
</dbReference>
<accession>A0ABR0UAD7</accession>
<dbReference type="Proteomes" id="UP001318860">
    <property type="component" value="Unassembled WGS sequence"/>
</dbReference>
<keyword evidence="1" id="KW-0418">Kinase</keyword>
<gene>
    <name evidence="6" type="ORF">DH2020_047107</name>
</gene>
<dbReference type="PROSITE" id="PS50011">
    <property type="entry name" value="PROTEIN_KINASE_DOM"/>
    <property type="match status" value="1"/>
</dbReference>
<dbReference type="Gene3D" id="1.10.510.10">
    <property type="entry name" value="Transferase(Phosphotransferase) domain 1"/>
    <property type="match status" value="1"/>
</dbReference>
<reference evidence="6 7" key="1">
    <citation type="journal article" date="2021" name="Comput. Struct. Biotechnol. J.">
        <title>De novo genome assembly of the potent medicinal plant Rehmannia glutinosa using nanopore technology.</title>
        <authorList>
            <person name="Ma L."/>
            <person name="Dong C."/>
            <person name="Song C."/>
            <person name="Wang X."/>
            <person name="Zheng X."/>
            <person name="Niu Y."/>
            <person name="Chen S."/>
            <person name="Feng W."/>
        </authorList>
    </citation>
    <scope>NUCLEOTIDE SEQUENCE [LARGE SCALE GENOMIC DNA]</scope>
    <source>
        <strain evidence="6">DH-2019</strain>
    </source>
</reference>
<dbReference type="Pfam" id="PF07714">
    <property type="entry name" value="PK_Tyr_Ser-Thr"/>
    <property type="match status" value="1"/>
</dbReference>
<dbReference type="PANTHER" id="PTHR47989">
    <property type="entry name" value="OS01G0750732 PROTEIN"/>
    <property type="match status" value="1"/>
</dbReference>
<evidence type="ECO:0000313" key="6">
    <source>
        <dbReference type="EMBL" id="KAK6119175.1"/>
    </source>
</evidence>
<dbReference type="InterPro" id="IPR008266">
    <property type="entry name" value="Tyr_kinase_AS"/>
</dbReference>
<dbReference type="Gene3D" id="3.30.200.20">
    <property type="entry name" value="Phosphorylase Kinase, domain 1"/>
    <property type="match status" value="1"/>
</dbReference>
<comment type="caution">
    <text evidence="6">The sequence shown here is derived from an EMBL/GenBank/DDBJ whole genome shotgun (WGS) entry which is preliminary data.</text>
</comment>